<gene>
    <name evidence="9" type="ORF">IHE55_05855</name>
</gene>
<dbReference type="Gene3D" id="3.40.30.10">
    <property type="entry name" value="Glutaredoxin"/>
    <property type="match status" value="1"/>
</dbReference>
<feature type="transmembrane region" description="Helical" evidence="7">
    <location>
        <begin position="17"/>
        <end position="38"/>
    </location>
</feature>
<keyword evidence="5" id="KW-0676">Redox-active center</keyword>
<evidence type="ECO:0000256" key="2">
    <source>
        <dbReference type="ARBA" id="ARBA00022729"/>
    </source>
</evidence>
<comment type="similarity">
    <text evidence="1">Belongs to the thioredoxin family. DsbA subfamily.</text>
</comment>
<keyword evidence="10" id="KW-1185">Reference proteome</keyword>
<sequence>MREQQERDRAREKRRRVLIVAALGVVVLGAAALIGVLLSGDDDDEPGGPVTPPKGATGRDRLVIPAGPANAPATLTIYEDFRCPACKQFEEAFRDTIHDLQDAGRLRTEYRLVTIIDGNLGGTGSRNAANAAACAQDAGRFTAYHDLLYTHQPEETDDAFADKGRLIDLAGRVDGLDTEAFRRCVHRGTHDSWVEKSADAFAGSGHDSTPTVLLDGEDIYGDRNEPLTPRRLRQLVDRAAGE</sequence>
<comment type="caution">
    <text evidence="9">The sequence shown here is derived from an EMBL/GenBank/DDBJ whole genome shotgun (WGS) entry which is preliminary data.</text>
</comment>
<evidence type="ECO:0000256" key="5">
    <source>
        <dbReference type="ARBA" id="ARBA00023284"/>
    </source>
</evidence>
<dbReference type="Pfam" id="PF13462">
    <property type="entry name" value="Thioredoxin_4"/>
    <property type="match status" value="1"/>
</dbReference>
<keyword evidence="7" id="KW-0812">Transmembrane</keyword>
<feature type="domain" description="Thioredoxin-like fold" evidence="8">
    <location>
        <begin position="67"/>
        <end position="237"/>
    </location>
</feature>
<keyword evidence="2" id="KW-0732">Signal</keyword>
<keyword evidence="7" id="KW-1133">Transmembrane helix</keyword>
<feature type="region of interest" description="Disordered" evidence="6">
    <location>
        <begin position="201"/>
        <end position="226"/>
    </location>
</feature>
<dbReference type="PANTHER" id="PTHR13887">
    <property type="entry name" value="GLUTATHIONE S-TRANSFERASE KAPPA"/>
    <property type="match status" value="1"/>
</dbReference>
<dbReference type="CDD" id="cd02972">
    <property type="entry name" value="DsbA_family"/>
    <property type="match status" value="1"/>
</dbReference>
<evidence type="ECO:0000256" key="3">
    <source>
        <dbReference type="ARBA" id="ARBA00023002"/>
    </source>
</evidence>
<dbReference type="InterPro" id="IPR036249">
    <property type="entry name" value="Thioredoxin-like_sf"/>
</dbReference>
<evidence type="ECO:0000256" key="6">
    <source>
        <dbReference type="SAM" id="MobiDB-lite"/>
    </source>
</evidence>
<dbReference type="PANTHER" id="PTHR13887:SF14">
    <property type="entry name" value="DISULFIDE BOND FORMATION PROTEIN D"/>
    <property type="match status" value="1"/>
</dbReference>
<feature type="region of interest" description="Disordered" evidence="6">
    <location>
        <begin position="41"/>
        <end position="60"/>
    </location>
</feature>
<evidence type="ECO:0000259" key="8">
    <source>
        <dbReference type="Pfam" id="PF13462"/>
    </source>
</evidence>
<evidence type="ECO:0000256" key="7">
    <source>
        <dbReference type="SAM" id="Phobius"/>
    </source>
</evidence>
<keyword evidence="7" id="KW-0472">Membrane</keyword>
<keyword evidence="3" id="KW-0560">Oxidoreductase</keyword>
<dbReference type="EMBL" id="JACYXC010000001">
    <property type="protein sequence ID" value="MBH5334350.1"/>
    <property type="molecule type" value="Genomic_DNA"/>
</dbReference>
<dbReference type="InterPro" id="IPR012336">
    <property type="entry name" value="Thioredoxin-like_fold"/>
</dbReference>
<proteinExistence type="inferred from homology"/>
<evidence type="ECO:0000313" key="9">
    <source>
        <dbReference type="EMBL" id="MBH5334350.1"/>
    </source>
</evidence>
<protein>
    <submittedName>
        <fullName evidence="9">Thioredoxin domain-containing protein</fullName>
    </submittedName>
</protein>
<accession>A0ABS0NGN7</accession>
<reference evidence="9 10" key="1">
    <citation type="submission" date="2020-09" db="EMBL/GenBank/DDBJ databases">
        <title>Biosynthesis of the nuclear factor of activated T cells inhibitor NFAT-133 and its congeners in Streptomyces pactum.</title>
        <authorList>
            <person name="Zhou W."/>
            <person name="Posri P."/>
            <person name="Abugrain M.E."/>
            <person name="Weisberg A.J."/>
            <person name="Chang J.H."/>
            <person name="Mahmud T."/>
        </authorList>
    </citation>
    <scope>NUCLEOTIDE SEQUENCE [LARGE SCALE GENOMIC DNA]</scope>
    <source>
        <strain evidence="9 10">ATCC 27456</strain>
    </source>
</reference>
<dbReference type="Proteomes" id="UP000807371">
    <property type="component" value="Unassembled WGS sequence"/>
</dbReference>
<dbReference type="SUPFAM" id="SSF52833">
    <property type="entry name" value="Thioredoxin-like"/>
    <property type="match status" value="1"/>
</dbReference>
<name>A0ABS0NGN7_9ACTN</name>
<evidence type="ECO:0000313" key="10">
    <source>
        <dbReference type="Proteomes" id="UP000807371"/>
    </source>
</evidence>
<evidence type="ECO:0000256" key="1">
    <source>
        <dbReference type="ARBA" id="ARBA00005791"/>
    </source>
</evidence>
<organism evidence="9 10">
    <name type="scientific">Streptomyces pactum</name>
    <dbReference type="NCBI Taxonomy" id="68249"/>
    <lineage>
        <taxon>Bacteria</taxon>
        <taxon>Bacillati</taxon>
        <taxon>Actinomycetota</taxon>
        <taxon>Actinomycetes</taxon>
        <taxon>Kitasatosporales</taxon>
        <taxon>Streptomycetaceae</taxon>
        <taxon>Streptomyces</taxon>
    </lineage>
</organism>
<keyword evidence="4" id="KW-1015">Disulfide bond</keyword>
<evidence type="ECO:0000256" key="4">
    <source>
        <dbReference type="ARBA" id="ARBA00023157"/>
    </source>
</evidence>